<keyword evidence="1" id="KW-0812">Transmembrane</keyword>
<name>A0A645HF58_9ZZZZ</name>
<feature type="transmembrane region" description="Helical" evidence="1">
    <location>
        <begin position="6"/>
        <end position="24"/>
    </location>
</feature>
<protein>
    <submittedName>
        <fullName evidence="2">Uncharacterized protein</fullName>
    </submittedName>
</protein>
<keyword evidence="1" id="KW-0472">Membrane</keyword>
<organism evidence="2">
    <name type="scientific">bioreactor metagenome</name>
    <dbReference type="NCBI Taxonomy" id="1076179"/>
    <lineage>
        <taxon>unclassified sequences</taxon>
        <taxon>metagenomes</taxon>
        <taxon>ecological metagenomes</taxon>
    </lineage>
</organism>
<dbReference type="AlphaFoldDB" id="A0A645HF58"/>
<reference evidence="2" key="1">
    <citation type="submission" date="2019-08" db="EMBL/GenBank/DDBJ databases">
        <authorList>
            <person name="Kucharzyk K."/>
            <person name="Murdoch R.W."/>
            <person name="Higgins S."/>
            <person name="Loffler F."/>
        </authorList>
    </citation>
    <scope>NUCLEOTIDE SEQUENCE</scope>
</reference>
<dbReference type="EMBL" id="VSSQ01091147">
    <property type="protein sequence ID" value="MPN36799.1"/>
    <property type="molecule type" value="Genomic_DNA"/>
</dbReference>
<accession>A0A645HF58</accession>
<proteinExistence type="predicted"/>
<keyword evidence="1" id="KW-1133">Transmembrane helix</keyword>
<sequence>MMGEVPDKATLLGGIIILAGLFMFNKESFLEPFRNKNFSSIECATSTDENDLIK</sequence>
<gene>
    <name evidence="2" type="ORF">SDC9_184310</name>
</gene>
<comment type="caution">
    <text evidence="2">The sequence shown here is derived from an EMBL/GenBank/DDBJ whole genome shotgun (WGS) entry which is preliminary data.</text>
</comment>
<evidence type="ECO:0000256" key="1">
    <source>
        <dbReference type="SAM" id="Phobius"/>
    </source>
</evidence>
<evidence type="ECO:0000313" key="2">
    <source>
        <dbReference type="EMBL" id="MPN36799.1"/>
    </source>
</evidence>